<dbReference type="EMBL" id="BNAG01000004">
    <property type="protein sequence ID" value="GHE70926.1"/>
    <property type="molecule type" value="Genomic_DNA"/>
</dbReference>
<sequence>MLWVGLPLSAYQNKGNLSGYVTDAKTGESIPGATVQVLELQTGAITNAEGFYTLENLPTRTFTLQVSFVGYETQTKFNIVIRSGGNPDVNFELKETISELGQVVVMANPFQKIEETPLSIQKLSREEIATYPGGNNDIAKVVQSLPGVSGSVGGFRNDIIIRGGAPNENVYYLDGIEIPNINHFATQGSAGGPVGLLNVSFFEGVTLSTSAFAAQYDNALSGVLQFDQRNGNNREFRTNFRLSSSESALTFEGPLFKGENETSKTSFIASARRSYLQFLFQALDLPFLPDYWDYQYKLTHAVDEYNEIIITGVGSVDDFSINVPDEYDEEQQATLDQVPVIKQQTNTIGVSWKRRNKYGKGFSTFSLSNNRLNNDFRRFENNENQTGLYLQNLSTESETKFRYNSTRFKGNWTLVSSAGLQFVSYENNSLDLVNNNNFDNQISFTKYGVSFQASSISPDDRLKYSLGIRVDGNSFTESGNDFWQTLSPRASASYTFDALKKWSVNASLGRYYKIPPYTILGYSQAGSLVNKNTEYIRSDHAVLGLEYLLNPSSRFTLEGFYKKYDNYPVSLEQGVSLANLGGDFSVLGNENVNSTGEGRTYGMEFLYQKKFTNNYYAILAYTWYKSEFTGLDGVYRPSAWDSNHLLTFTGGYKFGNNWELSARMRYLGSTPYAPVDRNATLENYPAIIKDNDQLGSVRLNAFNQTDIRIDKKWNFSRWTFNVFLELQNAFGQDIPNEPEYGLNRDAQGNITTPRQLVLIEGIDNSSILPSLGIVIDF</sequence>
<reference evidence="10" key="1">
    <citation type="journal article" date="2019" name="Int. J. Syst. Evol. Microbiol.">
        <title>The Global Catalogue of Microorganisms (GCM) 10K type strain sequencing project: providing services to taxonomists for standard genome sequencing and annotation.</title>
        <authorList>
            <consortium name="The Broad Institute Genomics Platform"/>
            <consortium name="The Broad Institute Genome Sequencing Center for Infectious Disease"/>
            <person name="Wu L."/>
            <person name="Ma J."/>
        </authorList>
    </citation>
    <scope>NUCLEOTIDE SEQUENCE [LARGE SCALE GENOMIC DNA]</scope>
    <source>
        <strain evidence="10">CGMCC 1.15111</strain>
    </source>
</reference>
<comment type="similarity">
    <text evidence="7">Belongs to the TonB-dependent receptor family.</text>
</comment>
<dbReference type="Pfam" id="PF07715">
    <property type="entry name" value="Plug"/>
    <property type="match status" value="1"/>
</dbReference>
<evidence type="ECO:0000256" key="3">
    <source>
        <dbReference type="ARBA" id="ARBA00022452"/>
    </source>
</evidence>
<evidence type="ECO:0000259" key="8">
    <source>
        <dbReference type="Pfam" id="PF07715"/>
    </source>
</evidence>
<dbReference type="PANTHER" id="PTHR30069">
    <property type="entry name" value="TONB-DEPENDENT OUTER MEMBRANE RECEPTOR"/>
    <property type="match status" value="1"/>
</dbReference>
<evidence type="ECO:0000256" key="6">
    <source>
        <dbReference type="ARBA" id="ARBA00023237"/>
    </source>
</evidence>
<gene>
    <name evidence="9" type="ORF">GCM10011340_28460</name>
</gene>
<evidence type="ECO:0000256" key="5">
    <source>
        <dbReference type="ARBA" id="ARBA00023136"/>
    </source>
</evidence>
<proteinExistence type="inferred from homology"/>
<dbReference type="InterPro" id="IPR008969">
    <property type="entry name" value="CarboxyPept-like_regulatory"/>
</dbReference>
<dbReference type="InterPro" id="IPR036942">
    <property type="entry name" value="Beta-barrel_TonB_sf"/>
</dbReference>
<dbReference type="Gene3D" id="2.170.130.10">
    <property type="entry name" value="TonB-dependent receptor, plug domain"/>
    <property type="match status" value="1"/>
</dbReference>
<dbReference type="Proteomes" id="UP000658258">
    <property type="component" value="Unassembled WGS sequence"/>
</dbReference>
<keyword evidence="10" id="KW-1185">Reference proteome</keyword>
<keyword evidence="2 7" id="KW-0813">Transport</keyword>
<keyword evidence="5 7" id="KW-0472">Membrane</keyword>
<dbReference type="Gene3D" id="2.60.40.1120">
    <property type="entry name" value="Carboxypeptidase-like, regulatory domain"/>
    <property type="match status" value="1"/>
</dbReference>
<keyword evidence="4 7" id="KW-0812">Transmembrane</keyword>
<name>A0ABQ3I894_9BACT</name>
<protein>
    <submittedName>
        <fullName evidence="9">Collagen-binding protein</fullName>
    </submittedName>
</protein>
<evidence type="ECO:0000256" key="4">
    <source>
        <dbReference type="ARBA" id="ARBA00022692"/>
    </source>
</evidence>
<dbReference type="PANTHER" id="PTHR30069:SF57">
    <property type="entry name" value="TONB-DEPENDENT RECEPTOR"/>
    <property type="match status" value="1"/>
</dbReference>
<dbReference type="PROSITE" id="PS52016">
    <property type="entry name" value="TONB_DEPENDENT_REC_3"/>
    <property type="match status" value="1"/>
</dbReference>
<comment type="caution">
    <text evidence="9">The sequence shown here is derived from an EMBL/GenBank/DDBJ whole genome shotgun (WGS) entry which is preliminary data.</text>
</comment>
<keyword evidence="9" id="KW-0176">Collagen</keyword>
<dbReference type="SUPFAM" id="SSF56935">
    <property type="entry name" value="Porins"/>
    <property type="match status" value="1"/>
</dbReference>
<feature type="domain" description="TonB-dependent receptor plug" evidence="8">
    <location>
        <begin position="113"/>
        <end position="223"/>
    </location>
</feature>
<dbReference type="InterPro" id="IPR039426">
    <property type="entry name" value="TonB-dep_rcpt-like"/>
</dbReference>
<evidence type="ECO:0000313" key="10">
    <source>
        <dbReference type="Proteomes" id="UP000658258"/>
    </source>
</evidence>
<dbReference type="Gene3D" id="2.40.170.20">
    <property type="entry name" value="TonB-dependent receptor, beta-barrel domain"/>
    <property type="match status" value="1"/>
</dbReference>
<keyword evidence="3 7" id="KW-1134">Transmembrane beta strand</keyword>
<dbReference type="InterPro" id="IPR012910">
    <property type="entry name" value="Plug_dom"/>
</dbReference>
<evidence type="ECO:0000313" key="9">
    <source>
        <dbReference type="EMBL" id="GHE70926.1"/>
    </source>
</evidence>
<evidence type="ECO:0000256" key="1">
    <source>
        <dbReference type="ARBA" id="ARBA00004571"/>
    </source>
</evidence>
<comment type="subcellular location">
    <subcellularLocation>
        <location evidence="1 7">Cell outer membrane</location>
        <topology evidence="1 7">Multi-pass membrane protein</topology>
    </subcellularLocation>
</comment>
<evidence type="ECO:0000256" key="2">
    <source>
        <dbReference type="ARBA" id="ARBA00022448"/>
    </source>
</evidence>
<dbReference type="InterPro" id="IPR037066">
    <property type="entry name" value="Plug_dom_sf"/>
</dbReference>
<evidence type="ECO:0000256" key="7">
    <source>
        <dbReference type="PROSITE-ProRule" id="PRU01360"/>
    </source>
</evidence>
<dbReference type="SUPFAM" id="SSF49464">
    <property type="entry name" value="Carboxypeptidase regulatory domain-like"/>
    <property type="match status" value="1"/>
</dbReference>
<dbReference type="Pfam" id="PF13715">
    <property type="entry name" value="CarbopepD_reg_2"/>
    <property type="match status" value="1"/>
</dbReference>
<keyword evidence="6 7" id="KW-0998">Cell outer membrane</keyword>
<organism evidence="9 10">
    <name type="scientific">Roseivirga thermotolerans</name>
    <dbReference type="NCBI Taxonomy" id="1758176"/>
    <lineage>
        <taxon>Bacteria</taxon>
        <taxon>Pseudomonadati</taxon>
        <taxon>Bacteroidota</taxon>
        <taxon>Cytophagia</taxon>
        <taxon>Cytophagales</taxon>
        <taxon>Roseivirgaceae</taxon>
        <taxon>Roseivirga</taxon>
    </lineage>
</organism>
<accession>A0ABQ3I894</accession>